<reference evidence="10" key="1">
    <citation type="submission" date="2016-04" db="EMBL/GenBank/DDBJ databases">
        <authorList>
            <person name="Tagini F."/>
        </authorList>
    </citation>
    <scope>NUCLEOTIDE SEQUENCE [LARGE SCALE GENOMIC DNA]</scope>
    <source>
        <strain evidence="10">CHUV0807</strain>
    </source>
</reference>
<dbReference type="GO" id="GO:0005886">
    <property type="term" value="C:plasma membrane"/>
    <property type="evidence" value="ECO:0007669"/>
    <property type="project" value="UniProtKB-SubCell"/>
</dbReference>
<dbReference type="Pfam" id="PF02687">
    <property type="entry name" value="FtsX"/>
    <property type="match status" value="1"/>
</dbReference>
<dbReference type="AlphaFoldDB" id="A0A1C3H3S9"/>
<evidence type="ECO:0000313" key="10">
    <source>
        <dbReference type="Proteomes" id="UP000190837"/>
    </source>
</evidence>
<dbReference type="InterPro" id="IPR003838">
    <property type="entry name" value="ABC3_permease_C"/>
</dbReference>
<dbReference type="GO" id="GO:0051301">
    <property type="term" value="P:cell division"/>
    <property type="evidence" value="ECO:0007669"/>
    <property type="project" value="UniProtKB-KW"/>
</dbReference>
<sequence>MFWRMIFQLWRHDLPRKSLAFLTIFLASALIAGLLAVSVDIGDKMSRELKSYGANILIEPAGGALLPDDVAGQQYFLDEKVLPSVMDIFWRNNIYGFAPLLSGRLRADGVEVAALGTFFDHPLDVADETNFHTGQKAVSPFWQVAGDWPDDSGALPDEFPLLAGVKLASEQGWQTGKVLSLSSTAPDSPVRRARIVGILTSGAAQDGQLVLPLAALQDLLGLQGKINAIQVAAMTVPENDLSRKAHENPSALDAKQYDQWYCTAYVSTIAHQLEETVSGAVVRPVWQVAASEGVVIEKIQLLLIVCSIAALISAGMGIASLTGSGIMARAKEIGLMRALGAKPWQIALLFYAESLLVGALGGLLGCAGGALIGWGIGEALFGAALGFTWIVVPVVVFAAVLIALIGTWFPVRSIARQIPIEVLYER</sequence>
<dbReference type="Proteomes" id="UP000190837">
    <property type="component" value="Unassembled WGS sequence"/>
</dbReference>
<feature type="transmembrane region" description="Helical" evidence="7">
    <location>
        <begin position="301"/>
        <end position="327"/>
    </location>
</feature>
<keyword evidence="2" id="KW-1003">Cell membrane</keyword>
<evidence type="ECO:0000256" key="2">
    <source>
        <dbReference type="ARBA" id="ARBA00022475"/>
    </source>
</evidence>
<gene>
    <name evidence="9" type="ORF">CHUV0807_0969</name>
</gene>
<dbReference type="RefSeq" id="WP_079540104.1">
    <property type="nucleotide sequence ID" value="NZ_CP171111.1"/>
</dbReference>
<name>A0A1C3H3S9_9GAMM</name>
<dbReference type="PANTHER" id="PTHR30572">
    <property type="entry name" value="MEMBRANE COMPONENT OF TRANSPORTER-RELATED"/>
    <property type="match status" value="1"/>
</dbReference>
<dbReference type="InterPro" id="IPR050250">
    <property type="entry name" value="Macrolide_Exporter_MacB"/>
</dbReference>
<keyword evidence="4 7" id="KW-1133">Transmembrane helix</keyword>
<keyword evidence="9" id="KW-0132">Cell division</keyword>
<dbReference type="GO" id="GO:0022857">
    <property type="term" value="F:transmembrane transporter activity"/>
    <property type="evidence" value="ECO:0007669"/>
    <property type="project" value="TreeGrafter"/>
</dbReference>
<evidence type="ECO:0000256" key="4">
    <source>
        <dbReference type="ARBA" id="ARBA00022989"/>
    </source>
</evidence>
<dbReference type="EMBL" id="FKLO01000038">
    <property type="protein sequence ID" value="SAM62064.1"/>
    <property type="molecule type" value="Genomic_DNA"/>
</dbReference>
<organism evidence="9 10">
    <name type="scientific">Cardiobacterium hominis</name>
    <dbReference type="NCBI Taxonomy" id="2718"/>
    <lineage>
        <taxon>Bacteria</taxon>
        <taxon>Pseudomonadati</taxon>
        <taxon>Pseudomonadota</taxon>
        <taxon>Gammaproteobacteria</taxon>
        <taxon>Cardiobacteriales</taxon>
        <taxon>Cardiobacteriaceae</taxon>
        <taxon>Cardiobacterium</taxon>
    </lineage>
</organism>
<keyword evidence="3 7" id="KW-0812">Transmembrane</keyword>
<evidence type="ECO:0000256" key="1">
    <source>
        <dbReference type="ARBA" id="ARBA00004651"/>
    </source>
</evidence>
<proteinExistence type="inferred from homology"/>
<evidence type="ECO:0000259" key="8">
    <source>
        <dbReference type="Pfam" id="PF02687"/>
    </source>
</evidence>
<comment type="similarity">
    <text evidence="6">Belongs to the ABC-4 integral membrane protein family.</text>
</comment>
<evidence type="ECO:0000313" key="9">
    <source>
        <dbReference type="EMBL" id="SAM62064.1"/>
    </source>
</evidence>
<evidence type="ECO:0000256" key="7">
    <source>
        <dbReference type="SAM" id="Phobius"/>
    </source>
</evidence>
<accession>A0A1C3H3S9</accession>
<feature type="transmembrane region" description="Helical" evidence="7">
    <location>
        <begin position="380"/>
        <end position="409"/>
    </location>
</feature>
<comment type="subcellular location">
    <subcellularLocation>
        <location evidence="1">Cell membrane</location>
        <topology evidence="1">Multi-pass membrane protein</topology>
    </subcellularLocation>
</comment>
<keyword evidence="5 7" id="KW-0472">Membrane</keyword>
<feature type="transmembrane region" description="Helical" evidence="7">
    <location>
        <begin position="348"/>
        <end position="374"/>
    </location>
</feature>
<keyword evidence="9" id="KW-0131">Cell cycle</keyword>
<protein>
    <submittedName>
        <fullName evidence="9">Cell division protein FtsX</fullName>
    </submittedName>
</protein>
<evidence type="ECO:0000256" key="3">
    <source>
        <dbReference type="ARBA" id="ARBA00022692"/>
    </source>
</evidence>
<dbReference type="PANTHER" id="PTHR30572:SF4">
    <property type="entry name" value="ABC TRANSPORTER PERMEASE YTRF"/>
    <property type="match status" value="1"/>
</dbReference>
<evidence type="ECO:0000256" key="5">
    <source>
        <dbReference type="ARBA" id="ARBA00023136"/>
    </source>
</evidence>
<feature type="domain" description="ABC3 transporter permease C-terminal" evidence="8">
    <location>
        <begin position="305"/>
        <end position="417"/>
    </location>
</feature>
<evidence type="ECO:0000256" key="6">
    <source>
        <dbReference type="ARBA" id="ARBA00038076"/>
    </source>
</evidence>